<feature type="transmembrane region" description="Helical" evidence="8">
    <location>
        <begin position="166"/>
        <end position="184"/>
    </location>
</feature>
<keyword evidence="6 8" id="KW-1133">Transmembrane helix</keyword>
<evidence type="ECO:0000256" key="5">
    <source>
        <dbReference type="ARBA" id="ARBA00022847"/>
    </source>
</evidence>
<dbReference type="PANTHER" id="PTHR19432">
    <property type="entry name" value="SUGAR TRANSPORTER"/>
    <property type="match status" value="1"/>
</dbReference>
<feature type="transmembrane region" description="Helical" evidence="8">
    <location>
        <begin position="328"/>
        <end position="352"/>
    </location>
</feature>
<evidence type="ECO:0000256" key="6">
    <source>
        <dbReference type="ARBA" id="ARBA00022989"/>
    </source>
</evidence>
<reference evidence="10" key="2">
    <citation type="journal article" date="2018" name="Nat. Plants">
        <title>Whole-genome landscape of Medicago truncatula symbiotic genes.</title>
        <authorList>
            <person name="Pecrix Y."/>
            <person name="Gamas P."/>
            <person name="Carrere S."/>
        </authorList>
    </citation>
    <scope>NUCLEOTIDE SEQUENCE</scope>
    <source>
        <tissue evidence="10">Leaves</tissue>
    </source>
</reference>
<comment type="subcellular location">
    <subcellularLocation>
        <location evidence="1">Membrane</location>
        <topology evidence="1">Multi-pass membrane protein</topology>
    </subcellularLocation>
</comment>
<gene>
    <name evidence="10" type="ORF">MtrunA17_Chr4g0056841</name>
</gene>
<dbReference type="EMBL" id="PSQE01000004">
    <property type="protein sequence ID" value="RHN63302.1"/>
    <property type="molecule type" value="Genomic_DNA"/>
</dbReference>
<feature type="transmembrane region" description="Helical" evidence="8">
    <location>
        <begin position="263"/>
        <end position="282"/>
    </location>
</feature>
<dbReference type="Proteomes" id="UP000265566">
    <property type="component" value="Chromosome 4"/>
</dbReference>
<keyword evidence="5" id="KW-0769">Symport</keyword>
<feature type="transmembrane region" description="Helical" evidence="8">
    <location>
        <begin position="110"/>
        <end position="130"/>
    </location>
</feature>
<dbReference type="EMBL" id="JN255795">
    <property type="protein sequence ID" value="AFM28290.1"/>
    <property type="molecule type" value="mRNA"/>
</dbReference>
<name>J7FD02_MEDTR</name>
<evidence type="ECO:0000256" key="3">
    <source>
        <dbReference type="ARBA" id="ARBA00022597"/>
    </source>
</evidence>
<reference evidence="9" key="1">
    <citation type="journal article" date="2012" name="Mol. Plant">
        <title>The Medicago truncatula Sucrose Transporter Family: Characterization and Implication of Key Members in Carbon Partitioning towards Arbuscular Mycorrhizal Fungi.</title>
        <authorList>
            <person name="Doidy J."/>
            <person name="van Tuinen D."/>
            <person name="Lamotte O."/>
            <person name="Corneillat M."/>
            <person name="Alcaraz G."/>
            <person name="Wipf D."/>
        </authorList>
    </citation>
    <scope>NUCLEOTIDE SEQUENCE</scope>
</reference>
<sequence length="358" mass="40247">MTAVASIEVGIQFGWAIHFDTLIPYIQEDLRVPHKWAANICVLGQILGLVVQPFIDYYSDRCRSSFGRCCPFILGGVIAVVITALLIAFATELGHLFGDTLESETKPHTIVILVLSLSMFDVVQVVGNILRYLMSSRFFGILLNDFYWTLRTAVYEEFCLDLKESTFISILFLIVLSIVALIYVEDVPLTEVQPDWVAWFPFSLFNIDWMGHEVYCGNPFLDERYYKGVRAELKGLMLKSIVLALMSFAVKPLRCYIGGPRRLWGVGNVIFVICLSMTEVIAKVAEHERHTHTKSSIHLFSTNDRYTEVPASDLRGDSPSSGIIAACYVFYTVIGVPLAVPLKVSIVAWSLLKDRLPT</sequence>
<evidence type="ECO:0000256" key="2">
    <source>
        <dbReference type="ARBA" id="ARBA00022448"/>
    </source>
</evidence>
<dbReference type="Gramene" id="rna25988">
    <property type="protein sequence ID" value="RHN63302.1"/>
    <property type="gene ID" value="gene25988"/>
</dbReference>
<dbReference type="PANTHER" id="PTHR19432:SF89">
    <property type="entry name" value="SUCROSE_H+ SYMPORTER, PLANT, MAJOR FACILITATOR SUPERFAMILY DOMAIN-CONTAINING PROTEIN-RELATED"/>
    <property type="match status" value="1"/>
</dbReference>
<keyword evidence="3" id="KW-0762">Sugar transport</keyword>
<evidence type="ECO:0000256" key="8">
    <source>
        <dbReference type="SAM" id="Phobius"/>
    </source>
</evidence>
<dbReference type="GO" id="GO:0015293">
    <property type="term" value="F:symporter activity"/>
    <property type="evidence" value="ECO:0007669"/>
    <property type="project" value="UniProtKB-KW"/>
</dbReference>
<evidence type="ECO:0000313" key="9">
    <source>
        <dbReference type="EMBL" id="AFM28290.1"/>
    </source>
</evidence>
<dbReference type="OrthoDB" id="28755at2759"/>
<evidence type="ECO:0000313" key="10">
    <source>
        <dbReference type="EMBL" id="RHN63302.1"/>
    </source>
</evidence>
<evidence type="ECO:0000256" key="1">
    <source>
        <dbReference type="ARBA" id="ARBA00004141"/>
    </source>
</evidence>
<evidence type="ECO:0000256" key="7">
    <source>
        <dbReference type="ARBA" id="ARBA00023136"/>
    </source>
</evidence>
<keyword evidence="7 8" id="KW-0472">Membrane</keyword>
<feature type="transmembrane region" description="Helical" evidence="8">
    <location>
        <begin position="70"/>
        <end position="90"/>
    </location>
</feature>
<evidence type="ECO:0000256" key="4">
    <source>
        <dbReference type="ARBA" id="ARBA00022692"/>
    </source>
</evidence>
<dbReference type="KEGG" id="mtr:11407938"/>
<feature type="transmembrane region" description="Helical" evidence="8">
    <location>
        <begin position="236"/>
        <end position="257"/>
    </location>
</feature>
<accession>J7FD02</accession>
<protein>
    <submittedName>
        <fullName evidence="9">SUTp1</fullName>
    </submittedName>
</protein>
<organism evidence="9">
    <name type="scientific">Medicago truncatula</name>
    <name type="common">Barrel medic</name>
    <name type="synonym">Medicago tribuloides</name>
    <dbReference type="NCBI Taxonomy" id="3880"/>
    <lineage>
        <taxon>Eukaryota</taxon>
        <taxon>Viridiplantae</taxon>
        <taxon>Streptophyta</taxon>
        <taxon>Embryophyta</taxon>
        <taxon>Tracheophyta</taxon>
        <taxon>Spermatophyta</taxon>
        <taxon>Magnoliopsida</taxon>
        <taxon>eudicotyledons</taxon>
        <taxon>Gunneridae</taxon>
        <taxon>Pentapetalae</taxon>
        <taxon>rosids</taxon>
        <taxon>fabids</taxon>
        <taxon>Fabales</taxon>
        <taxon>Fabaceae</taxon>
        <taxon>Papilionoideae</taxon>
        <taxon>50 kb inversion clade</taxon>
        <taxon>NPAAA clade</taxon>
        <taxon>Hologalegina</taxon>
        <taxon>IRL clade</taxon>
        <taxon>Trifolieae</taxon>
        <taxon>Medicago</taxon>
    </lineage>
</organism>
<proteinExistence type="evidence at transcript level"/>
<keyword evidence="4 8" id="KW-0812">Transmembrane</keyword>
<dbReference type="GO" id="GO:0016020">
    <property type="term" value="C:membrane"/>
    <property type="evidence" value="ECO:0007669"/>
    <property type="project" value="UniProtKB-SubCell"/>
</dbReference>
<keyword evidence="2" id="KW-0813">Transport</keyword>
<feature type="transmembrane region" description="Helical" evidence="8">
    <location>
        <begin position="36"/>
        <end position="58"/>
    </location>
</feature>
<dbReference type="AlphaFoldDB" id="J7FD02"/>